<feature type="transmembrane region" description="Helical" evidence="7">
    <location>
        <begin position="419"/>
        <end position="439"/>
    </location>
</feature>
<reference evidence="8 9" key="1">
    <citation type="submission" date="2024-02" db="EMBL/GenBank/DDBJ databases">
        <authorList>
            <person name="Chen Y."/>
            <person name="Shah S."/>
            <person name="Dougan E. K."/>
            <person name="Thang M."/>
            <person name="Chan C."/>
        </authorList>
    </citation>
    <scope>NUCLEOTIDE SEQUENCE [LARGE SCALE GENOMIC DNA]</scope>
</reference>
<sequence>MMMDHCAPEPACGMHCKAKPHLPSMKKMKKSKSSGAAGNPPEDSGPGDGAGSSRASTARGVTARAWRACSFQNAAIAIFVGYMAMVVSVFRGVLFPTAGLVLVSPETGQRYPTVDPMWQRGTLFDVEVVLLPRAAWVSFCLRRHDAGANEQDRCVVTSLVKHLEQPEPRPKRYLVKDFAVLGAFVPDDPEETLGVPATGSNTTVGFWKPLASAAMVTDWTKWPLQTSPREVIGSLQLGRGTRQYLPVIYTDQLGLTKEKLIQINTTNSKLPLEIVVGPMSVSRWQFNALMEQVLKQQLQMGASEQDTDDLRHMLTETEPTLLAVTMTVSLLHVLLDVLAFSSDISFWSNTKSTKGLSVRALFTDLVTQVIITAFLHDQDASLLVLGPCVVGVLIQVWKVRRAWAIGGGEATAALDTTATNTMILLLLPLVVAYSMYSLVRDKHHGFYSWAVSSLASSVYAFGFVMMTPQIFINYKLKSVAHLPWKFFVYRAMNTFIDDLFAFIIRMPAMHRAAAFRDDIIFFIYLYQRWIYPVDHSRVESFDQDGEP</sequence>
<name>A0ABP0KNM6_9DINO</name>
<evidence type="ECO:0000256" key="2">
    <source>
        <dbReference type="ARBA" id="ARBA00009310"/>
    </source>
</evidence>
<keyword evidence="9" id="KW-1185">Reference proteome</keyword>
<feature type="transmembrane region" description="Helical" evidence="7">
    <location>
        <begin position="321"/>
        <end position="341"/>
    </location>
</feature>
<keyword evidence="5 7" id="KW-0472">Membrane</keyword>
<comment type="similarity">
    <text evidence="2">Belongs to the CLPTM1 family.</text>
</comment>
<dbReference type="InterPro" id="IPR008429">
    <property type="entry name" value="CLPTM1"/>
</dbReference>
<dbReference type="EMBL" id="CAXAMM010012260">
    <property type="protein sequence ID" value="CAK9028465.1"/>
    <property type="molecule type" value="Genomic_DNA"/>
</dbReference>
<protein>
    <submittedName>
        <fullName evidence="8">CLPTM1-like membrane protein cnrB</fullName>
    </submittedName>
</protein>
<evidence type="ECO:0000256" key="5">
    <source>
        <dbReference type="ARBA" id="ARBA00023136"/>
    </source>
</evidence>
<dbReference type="PANTHER" id="PTHR21347">
    <property type="entry name" value="CLEFT LIP AND PALATE ASSOCIATED TRANSMEMBRANE PROTEIN-RELATED"/>
    <property type="match status" value="1"/>
</dbReference>
<keyword evidence="3 7" id="KW-0812">Transmembrane</keyword>
<feature type="transmembrane region" description="Helical" evidence="7">
    <location>
        <begin position="382"/>
        <end position="399"/>
    </location>
</feature>
<evidence type="ECO:0000256" key="4">
    <source>
        <dbReference type="ARBA" id="ARBA00022989"/>
    </source>
</evidence>
<organism evidence="8 9">
    <name type="scientific">Durusdinium trenchii</name>
    <dbReference type="NCBI Taxonomy" id="1381693"/>
    <lineage>
        <taxon>Eukaryota</taxon>
        <taxon>Sar</taxon>
        <taxon>Alveolata</taxon>
        <taxon>Dinophyceae</taxon>
        <taxon>Suessiales</taxon>
        <taxon>Symbiodiniaceae</taxon>
        <taxon>Durusdinium</taxon>
    </lineage>
</organism>
<evidence type="ECO:0000256" key="6">
    <source>
        <dbReference type="SAM" id="MobiDB-lite"/>
    </source>
</evidence>
<evidence type="ECO:0000313" key="9">
    <source>
        <dbReference type="Proteomes" id="UP001642464"/>
    </source>
</evidence>
<dbReference type="Proteomes" id="UP001642464">
    <property type="component" value="Unassembled WGS sequence"/>
</dbReference>
<comment type="subcellular location">
    <subcellularLocation>
        <location evidence="1">Membrane</location>
        <topology evidence="1">Multi-pass membrane protein</topology>
    </subcellularLocation>
</comment>
<comment type="caution">
    <text evidence="8">The sequence shown here is derived from an EMBL/GenBank/DDBJ whole genome shotgun (WGS) entry which is preliminary data.</text>
</comment>
<evidence type="ECO:0000313" key="8">
    <source>
        <dbReference type="EMBL" id="CAK9028465.1"/>
    </source>
</evidence>
<feature type="transmembrane region" description="Helical" evidence="7">
    <location>
        <begin position="446"/>
        <end position="466"/>
    </location>
</feature>
<evidence type="ECO:0000256" key="3">
    <source>
        <dbReference type="ARBA" id="ARBA00022692"/>
    </source>
</evidence>
<dbReference type="Pfam" id="PF05602">
    <property type="entry name" value="CLPTM1"/>
    <property type="match status" value="1"/>
</dbReference>
<proteinExistence type="inferred from homology"/>
<feature type="compositionally biased region" description="Basic residues" evidence="6">
    <location>
        <begin position="23"/>
        <end position="32"/>
    </location>
</feature>
<feature type="non-terminal residue" evidence="8">
    <location>
        <position position="547"/>
    </location>
</feature>
<gene>
    <name evidence="8" type="ORF">SCF082_LOCUS18375</name>
</gene>
<feature type="transmembrane region" description="Helical" evidence="7">
    <location>
        <begin position="74"/>
        <end position="103"/>
    </location>
</feature>
<keyword evidence="4 7" id="KW-1133">Transmembrane helix</keyword>
<feature type="region of interest" description="Disordered" evidence="6">
    <location>
        <begin position="23"/>
        <end position="56"/>
    </location>
</feature>
<evidence type="ECO:0000256" key="7">
    <source>
        <dbReference type="SAM" id="Phobius"/>
    </source>
</evidence>
<evidence type="ECO:0000256" key="1">
    <source>
        <dbReference type="ARBA" id="ARBA00004141"/>
    </source>
</evidence>
<accession>A0ABP0KNM6</accession>
<dbReference type="PANTHER" id="PTHR21347:SF0">
    <property type="entry name" value="LIPID SCRAMBLASE CLPTM1L"/>
    <property type="match status" value="1"/>
</dbReference>